<feature type="compositionally biased region" description="Basic and acidic residues" evidence="1">
    <location>
        <begin position="34"/>
        <end position="45"/>
    </location>
</feature>
<sequence>MTTADDRNNEDVWAEAVAEGGAGDDTPAGATASAHDEVAETDGPKKPASPADFFGPELTPLVDEVRRFASTLGERVNAASAAASSGDSLGALQNLAAPLRSKHPEVYGHLIAAGGELLAAYRAAVSASEKRWTAEKPASSEQIDLD</sequence>
<accession>A0ABV6UXU8</accession>
<dbReference type="Proteomes" id="UP001592528">
    <property type="component" value="Unassembled WGS sequence"/>
</dbReference>
<feature type="compositionally biased region" description="Basic and acidic residues" evidence="1">
    <location>
        <begin position="1"/>
        <end position="10"/>
    </location>
</feature>
<proteinExistence type="predicted"/>
<evidence type="ECO:0000313" key="2">
    <source>
        <dbReference type="EMBL" id="MFC1406206.1"/>
    </source>
</evidence>
<evidence type="ECO:0000313" key="3">
    <source>
        <dbReference type="Proteomes" id="UP001592528"/>
    </source>
</evidence>
<evidence type="ECO:0000256" key="1">
    <source>
        <dbReference type="SAM" id="MobiDB-lite"/>
    </source>
</evidence>
<reference evidence="2 3" key="1">
    <citation type="submission" date="2024-09" db="EMBL/GenBank/DDBJ databases">
        <authorList>
            <person name="Lee S.D."/>
        </authorList>
    </citation>
    <scope>NUCLEOTIDE SEQUENCE [LARGE SCALE GENOMIC DNA]</scope>
    <source>
        <strain evidence="2 3">N1-5</strain>
    </source>
</reference>
<dbReference type="Pfam" id="PF17230">
    <property type="entry name" value="DUF5304"/>
    <property type="match status" value="1"/>
</dbReference>
<organism evidence="2 3">
    <name type="scientific">Streptacidiphilus cavernicola</name>
    <dbReference type="NCBI Taxonomy" id="3342716"/>
    <lineage>
        <taxon>Bacteria</taxon>
        <taxon>Bacillati</taxon>
        <taxon>Actinomycetota</taxon>
        <taxon>Actinomycetes</taxon>
        <taxon>Kitasatosporales</taxon>
        <taxon>Streptomycetaceae</taxon>
        <taxon>Streptacidiphilus</taxon>
    </lineage>
</organism>
<dbReference type="EMBL" id="JBHEZZ010000027">
    <property type="protein sequence ID" value="MFC1406206.1"/>
    <property type="molecule type" value="Genomic_DNA"/>
</dbReference>
<feature type="compositionally biased region" description="Low complexity" evidence="1">
    <location>
        <begin position="14"/>
        <end position="33"/>
    </location>
</feature>
<dbReference type="RefSeq" id="WP_051724750.1">
    <property type="nucleotide sequence ID" value="NZ_JBHEZZ010000027.1"/>
</dbReference>
<protein>
    <submittedName>
        <fullName evidence="2">DUF5304 family protein</fullName>
    </submittedName>
</protein>
<dbReference type="InterPro" id="IPR035183">
    <property type="entry name" value="DUF5304"/>
</dbReference>
<keyword evidence="3" id="KW-1185">Reference proteome</keyword>
<feature type="region of interest" description="Disordered" evidence="1">
    <location>
        <begin position="1"/>
        <end position="56"/>
    </location>
</feature>
<gene>
    <name evidence="2" type="ORF">ACEZDJ_33425</name>
</gene>
<name>A0ABV6UXU8_9ACTN</name>
<comment type="caution">
    <text evidence="2">The sequence shown here is derived from an EMBL/GenBank/DDBJ whole genome shotgun (WGS) entry which is preliminary data.</text>
</comment>